<accession>A0A2P2R2R4</accession>
<dbReference type="EMBL" id="GGEC01093049">
    <property type="protein sequence ID" value="MBX73533.1"/>
    <property type="molecule type" value="Transcribed_RNA"/>
</dbReference>
<organism evidence="1">
    <name type="scientific">Rhizophora mucronata</name>
    <name type="common">Asiatic mangrove</name>
    <dbReference type="NCBI Taxonomy" id="61149"/>
    <lineage>
        <taxon>Eukaryota</taxon>
        <taxon>Viridiplantae</taxon>
        <taxon>Streptophyta</taxon>
        <taxon>Embryophyta</taxon>
        <taxon>Tracheophyta</taxon>
        <taxon>Spermatophyta</taxon>
        <taxon>Magnoliopsida</taxon>
        <taxon>eudicotyledons</taxon>
        <taxon>Gunneridae</taxon>
        <taxon>Pentapetalae</taxon>
        <taxon>rosids</taxon>
        <taxon>fabids</taxon>
        <taxon>Malpighiales</taxon>
        <taxon>Rhizophoraceae</taxon>
        <taxon>Rhizophora</taxon>
    </lineage>
</organism>
<dbReference type="AlphaFoldDB" id="A0A2P2R2R4"/>
<evidence type="ECO:0000313" key="1">
    <source>
        <dbReference type="EMBL" id="MBX73533.1"/>
    </source>
</evidence>
<sequence length="29" mass="3220">MISLDMSKNGASMQNQDYLTNIANLSVFL</sequence>
<reference evidence="1" key="1">
    <citation type="submission" date="2018-02" db="EMBL/GenBank/DDBJ databases">
        <title>Rhizophora mucronata_Transcriptome.</title>
        <authorList>
            <person name="Meera S.P."/>
            <person name="Sreeshan A."/>
            <person name="Augustine A."/>
        </authorList>
    </citation>
    <scope>NUCLEOTIDE SEQUENCE</scope>
    <source>
        <tissue evidence="1">Leaf</tissue>
    </source>
</reference>
<name>A0A2P2R2R4_RHIMU</name>
<proteinExistence type="predicted"/>
<protein>
    <submittedName>
        <fullName evidence="1">Uncharacterized protein</fullName>
    </submittedName>
</protein>